<accession>A0A9P1E8F4</accession>
<comment type="caution">
    <text evidence="2">The sequence shown here is derived from an EMBL/GenBank/DDBJ whole genome shotgun (WGS) entry which is preliminary data.</text>
</comment>
<keyword evidence="3" id="KW-1185">Reference proteome</keyword>
<sequence>MAICLSDAKSFLPSIQSSFTSSSPPFPVHTQKLKSWSKLRLCKAVNETFFSHSNLVSRRRSVSLCLTATLLLSLSGPGGRGSFDANAAILEAEDDEELLQKVKMDKKKRVERQGLISSSGKETAYLQDLVFKLSKVGQAIDKNELPSASGVLGQNIKTDWVQNVNSAFNKFSTSPKEKAEVEKFNSSLARLISSVAKKDIEASRTAFLASATAFEKWTTLTGLAGELKGL</sequence>
<evidence type="ECO:0000259" key="1">
    <source>
        <dbReference type="Pfam" id="PF20675"/>
    </source>
</evidence>
<reference evidence="2" key="1">
    <citation type="submission" date="2022-07" db="EMBL/GenBank/DDBJ databases">
        <authorList>
            <person name="Macas J."/>
            <person name="Novak P."/>
            <person name="Neumann P."/>
        </authorList>
    </citation>
    <scope>NUCLEOTIDE SEQUENCE</scope>
</reference>
<dbReference type="OrthoDB" id="1924976at2759"/>
<evidence type="ECO:0000313" key="2">
    <source>
        <dbReference type="EMBL" id="CAH9086709.1"/>
    </source>
</evidence>
<proteinExistence type="predicted"/>
<dbReference type="InterPro" id="IPR038862">
    <property type="entry name" value="MPH2"/>
</dbReference>
<dbReference type="Proteomes" id="UP001152484">
    <property type="component" value="Unassembled WGS sequence"/>
</dbReference>
<evidence type="ECO:0000313" key="3">
    <source>
        <dbReference type="Proteomes" id="UP001152484"/>
    </source>
</evidence>
<feature type="domain" description="Maintenance of Photosystem II under High light 2 C-terminal" evidence="1">
    <location>
        <begin position="124"/>
        <end position="230"/>
    </location>
</feature>
<dbReference type="GO" id="GO:0010206">
    <property type="term" value="P:photosystem II repair"/>
    <property type="evidence" value="ECO:0007669"/>
    <property type="project" value="InterPro"/>
</dbReference>
<dbReference type="InterPro" id="IPR049072">
    <property type="entry name" value="MPH2_C"/>
</dbReference>
<dbReference type="PANTHER" id="PTHR35742:SF1">
    <property type="entry name" value="THYLAKOID LUMENAL 16.5 KDA PROTEIN, CHLOROPLASTIC"/>
    <property type="match status" value="1"/>
</dbReference>
<gene>
    <name evidence="2" type="ORF">CEURO_LOCUS9739</name>
</gene>
<name>A0A9P1E8F4_CUSEU</name>
<dbReference type="Pfam" id="PF20675">
    <property type="entry name" value="MPH2"/>
    <property type="match status" value="1"/>
</dbReference>
<organism evidence="2 3">
    <name type="scientific">Cuscuta europaea</name>
    <name type="common">European dodder</name>
    <dbReference type="NCBI Taxonomy" id="41803"/>
    <lineage>
        <taxon>Eukaryota</taxon>
        <taxon>Viridiplantae</taxon>
        <taxon>Streptophyta</taxon>
        <taxon>Embryophyta</taxon>
        <taxon>Tracheophyta</taxon>
        <taxon>Spermatophyta</taxon>
        <taxon>Magnoliopsida</taxon>
        <taxon>eudicotyledons</taxon>
        <taxon>Gunneridae</taxon>
        <taxon>Pentapetalae</taxon>
        <taxon>asterids</taxon>
        <taxon>lamiids</taxon>
        <taxon>Solanales</taxon>
        <taxon>Convolvulaceae</taxon>
        <taxon>Cuscuteae</taxon>
        <taxon>Cuscuta</taxon>
        <taxon>Cuscuta subgen. Cuscuta</taxon>
    </lineage>
</organism>
<dbReference type="EMBL" id="CAMAPE010000019">
    <property type="protein sequence ID" value="CAH9086709.1"/>
    <property type="molecule type" value="Genomic_DNA"/>
</dbReference>
<dbReference type="PANTHER" id="PTHR35742">
    <property type="entry name" value="THYLAKOID LUMENAL 16.5 KDA PROTEIN, CHLOROPLASTIC"/>
    <property type="match status" value="1"/>
</dbReference>
<dbReference type="AlphaFoldDB" id="A0A9P1E8F4"/>
<protein>
    <recommendedName>
        <fullName evidence="1">Maintenance of Photosystem II under High light 2 C-terminal domain-containing protein</fullName>
    </recommendedName>
</protein>